<dbReference type="InterPro" id="IPR054363">
    <property type="entry name" value="GH95_cat"/>
</dbReference>
<feature type="domain" description="Alpha fucosidase A-like C-terminal" evidence="2">
    <location>
        <begin position="667"/>
        <end position="762"/>
    </location>
</feature>
<evidence type="ECO:0000313" key="5">
    <source>
        <dbReference type="Proteomes" id="UP000730618"/>
    </source>
</evidence>
<sequence length="769" mass="85420">MSMSIWFKQPAGKWDEALPIGNGRLGGMVFGHPSRERIQLNEDTVWYGGPRDRNNPDALENLPEIRRLLFDGKLKEAHRLAELAFSGTPNSQRHYMTAGDLLLFMDGQREAADYSRSLDLETAVVSTAYECGGVRYKRETFASYPDGIIAMRIEADRPGNVSLHARFERQKGKYMDGASKCGDDAIVLRNSCYGTGGAEYVIMARALPEGGGTVRTIGEHLVIEGADAVTLLVAAATTFRYDDPEEACSELLDRAADKTYAQLREAHIADYRSLYGRVALRLSASEQPETALLSTPERLERVKQGEDDPGLIALYFQFGRYLLVASSRPGSLPANLQGIWNDQMLPPWDSKYTININTQMNYWPAEVCQLSECHEPLFELLERMREPGRRTAGTMYGCRGFVAHHNTDIWADTAPQDIYLPATYWPLGAAWLSLHLWEHYRFTQDRTFLERAYGTMKEAALFFLDFLTEAPNGELVTSPSVSPENTYVLPSGESGTICYGPAMDSQILRELFGACLEASALLGADAGLRTQWKQTMERLPATKIGKYGQIQEWPQDYEEKDPGHRHISHLFALHPGTAISPDTTPELAAAARVTLERRLANGGGHTGWSRAWIINFWARLKDGDNAYYNVKELLRKSTLPNLFDNHPPFQIDGNFGATAGIAEMLLQSHMDEISLLPALPKAWPDGSVTGLQARGGYEIALAWENGVLRQADVVSRAGGVCRIRIHGGMSVRLEDAEGNAIQPASAAELIELETSPGQRFRITLESPKQ</sequence>
<protein>
    <recommendedName>
        <fullName evidence="6">Glycoside hydrolase family 95 protein</fullName>
    </recommendedName>
</protein>
<dbReference type="Pfam" id="PF21307">
    <property type="entry name" value="Glyco_hydro_95_C"/>
    <property type="match status" value="1"/>
</dbReference>
<dbReference type="Pfam" id="PF22124">
    <property type="entry name" value="Glyco_hydro_95_cat"/>
    <property type="match status" value="1"/>
</dbReference>
<organism evidence="4 5">
    <name type="scientific">Paenibacillus allorhizosphaerae</name>
    <dbReference type="NCBI Taxonomy" id="2849866"/>
    <lineage>
        <taxon>Bacteria</taxon>
        <taxon>Bacillati</taxon>
        <taxon>Bacillota</taxon>
        <taxon>Bacilli</taxon>
        <taxon>Bacillales</taxon>
        <taxon>Paenibacillaceae</taxon>
        <taxon>Paenibacillus</taxon>
    </lineage>
</organism>
<evidence type="ECO:0000313" key="4">
    <source>
        <dbReference type="EMBL" id="CAG7635467.1"/>
    </source>
</evidence>
<evidence type="ECO:0000259" key="3">
    <source>
        <dbReference type="Pfam" id="PF22124"/>
    </source>
</evidence>
<dbReference type="PIRSF" id="PIRSF007663">
    <property type="entry name" value="UCP007663"/>
    <property type="match status" value="1"/>
</dbReference>
<dbReference type="InterPro" id="IPR016518">
    <property type="entry name" value="Alpha-L-fucosidase"/>
</dbReference>
<dbReference type="PANTHER" id="PTHR31084">
    <property type="entry name" value="ALPHA-L-FUCOSIDASE 2"/>
    <property type="match status" value="1"/>
</dbReference>
<feature type="domain" description="Glycosyl hydrolase family 95 N-terminal" evidence="1">
    <location>
        <begin position="5"/>
        <end position="240"/>
    </location>
</feature>
<dbReference type="InterPro" id="IPR049053">
    <property type="entry name" value="AFCA-like_C"/>
</dbReference>
<dbReference type="InterPro" id="IPR027414">
    <property type="entry name" value="GH95_N_dom"/>
</dbReference>
<accession>A0ABN7TJ20</accession>
<keyword evidence="5" id="KW-1185">Reference proteome</keyword>
<dbReference type="Proteomes" id="UP000730618">
    <property type="component" value="Unassembled WGS sequence"/>
</dbReference>
<dbReference type="EMBL" id="CAJVCE010000005">
    <property type="protein sequence ID" value="CAG7635467.1"/>
    <property type="molecule type" value="Genomic_DNA"/>
</dbReference>
<proteinExistence type="predicted"/>
<evidence type="ECO:0000259" key="1">
    <source>
        <dbReference type="Pfam" id="PF14498"/>
    </source>
</evidence>
<comment type="caution">
    <text evidence="4">The sequence shown here is derived from an EMBL/GenBank/DDBJ whole genome shotgun (WGS) entry which is preliminary data.</text>
</comment>
<feature type="domain" description="Glycosyl hydrolase family 95 catalytic" evidence="3">
    <location>
        <begin position="260"/>
        <end position="665"/>
    </location>
</feature>
<reference evidence="4 5" key="1">
    <citation type="submission" date="2021-06" db="EMBL/GenBank/DDBJ databases">
        <authorList>
            <person name="Criscuolo A."/>
        </authorList>
    </citation>
    <scope>NUCLEOTIDE SEQUENCE [LARGE SCALE GENOMIC DNA]</scope>
    <source>
        <strain evidence="5">CIP 111802</strain>
    </source>
</reference>
<dbReference type="PANTHER" id="PTHR31084:SF0">
    <property type="entry name" value="ALPHA-L-FUCOSIDASE 2"/>
    <property type="match status" value="1"/>
</dbReference>
<gene>
    <name evidence="4" type="ORF">PAECIP111802_02144</name>
</gene>
<dbReference type="Pfam" id="PF14498">
    <property type="entry name" value="Glyco_hyd_65N_2"/>
    <property type="match status" value="1"/>
</dbReference>
<name>A0ABN7TJ20_9BACL</name>
<evidence type="ECO:0000259" key="2">
    <source>
        <dbReference type="Pfam" id="PF21307"/>
    </source>
</evidence>
<dbReference type="RefSeq" id="WP_218098484.1">
    <property type="nucleotide sequence ID" value="NZ_CAJVCE010000005.1"/>
</dbReference>
<evidence type="ECO:0008006" key="6">
    <source>
        <dbReference type="Google" id="ProtNLM"/>
    </source>
</evidence>